<dbReference type="KEGG" id="hna:Hneap_0096"/>
<dbReference type="EMBL" id="CP001801">
    <property type="protein sequence ID" value="ACX94961.1"/>
    <property type="molecule type" value="Genomic_DNA"/>
</dbReference>
<evidence type="ECO:0000256" key="1">
    <source>
        <dbReference type="SAM" id="Phobius"/>
    </source>
</evidence>
<dbReference type="RefSeq" id="WP_012822997.1">
    <property type="nucleotide sequence ID" value="NC_013422.1"/>
</dbReference>
<name>D0KWG4_HALNC</name>
<accession>D0KWG4</accession>
<gene>
    <name evidence="2" type="ordered locus">Hneap_0096</name>
</gene>
<dbReference type="HOGENOM" id="CLU_2192072_0_0_6"/>
<feature type="transmembrane region" description="Helical" evidence="1">
    <location>
        <begin position="41"/>
        <end position="63"/>
    </location>
</feature>
<keyword evidence="1" id="KW-0472">Membrane</keyword>
<protein>
    <submittedName>
        <fullName evidence="2">Uncharacterized protein</fullName>
    </submittedName>
</protein>
<evidence type="ECO:0000313" key="2">
    <source>
        <dbReference type="EMBL" id="ACX94961.1"/>
    </source>
</evidence>
<keyword evidence="1" id="KW-0812">Transmembrane</keyword>
<proteinExistence type="predicted"/>
<reference evidence="2 3" key="1">
    <citation type="submission" date="2009-10" db="EMBL/GenBank/DDBJ databases">
        <title>Complete sequence of Halothiobacillus neapolitanus c2.</title>
        <authorList>
            <consortium name="US DOE Joint Genome Institute"/>
            <person name="Lucas S."/>
            <person name="Copeland A."/>
            <person name="Lapidus A."/>
            <person name="Glavina del Rio T."/>
            <person name="Tice H."/>
            <person name="Bruce D."/>
            <person name="Goodwin L."/>
            <person name="Pitluck S."/>
            <person name="Davenport K."/>
            <person name="Brettin T."/>
            <person name="Detter J.C."/>
            <person name="Han C."/>
            <person name="Tapia R."/>
            <person name="Larimer F."/>
            <person name="Land M."/>
            <person name="Hauser L."/>
            <person name="Kyrpides N."/>
            <person name="Mikhailova N."/>
            <person name="Kerfeld C."/>
            <person name="Cannon G."/>
            <person name="Heinhort S."/>
        </authorList>
    </citation>
    <scope>NUCLEOTIDE SEQUENCE [LARGE SCALE GENOMIC DNA]</scope>
    <source>
        <strain evidence="3">ATCC 23641 / c2</strain>
    </source>
</reference>
<organism evidence="2 3">
    <name type="scientific">Halothiobacillus neapolitanus (strain ATCC 23641 / DSM 15147 / CIP 104769 / NCIMB 8539 / c2)</name>
    <name type="common">Thiobacillus neapolitanus</name>
    <dbReference type="NCBI Taxonomy" id="555778"/>
    <lineage>
        <taxon>Bacteria</taxon>
        <taxon>Pseudomonadati</taxon>
        <taxon>Pseudomonadota</taxon>
        <taxon>Gammaproteobacteria</taxon>
        <taxon>Chromatiales</taxon>
        <taxon>Halothiobacillaceae</taxon>
        <taxon>Halothiobacillus</taxon>
    </lineage>
</organism>
<dbReference type="AlphaFoldDB" id="D0KWG4"/>
<feature type="transmembrane region" description="Helical" evidence="1">
    <location>
        <begin position="84"/>
        <end position="103"/>
    </location>
</feature>
<keyword evidence="3" id="KW-1185">Reference proteome</keyword>
<dbReference type="eggNOG" id="ENOG5033JNQ">
    <property type="taxonomic scope" value="Bacteria"/>
</dbReference>
<keyword evidence="1" id="KW-1133">Transmembrane helix</keyword>
<evidence type="ECO:0000313" key="3">
    <source>
        <dbReference type="Proteomes" id="UP000009102"/>
    </source>
</evidence>
<sequence length="107" mass="12075">MSDNEIQAQGSSMSLRKSIGIYAAFLAVFIILVNLSFSTTWFPGVIAFFAYLVFGFLLNRIVLRGLIEWHPMYNTIENVSSAKLSSFLLWPISYAGLFFRLAVNKVL</sequence>
<feature type="transmembrane region" description="Helical" evidence="1">
    <location>
        <begin position="19"/>
        <end position="35"/>
    </location>
</feature>
<dbReference type="Proteomes" id="UP000009102">
    <property type="component" value="Chromosome"/>
</dbReference>